<accession>A0A0E9WHD7</accession>
<dbReference type="EMBL" id="GBXM01018820">
    <property type="protein sequence ID" value="JAH89757.1"/>
    <property type="molecule type" value="Transcribed_RNA"/>
</dbReference>
<keyword evidence="1" id="KW-0732">Signal</keyword>
<name>A0A0E9WHD7_ANGAN</name>
<evidence type="ECO:0000256" key="1">
    <source>
        <dbReference type="SAM" id="SignalP"/>
    </source>
</evidence>
<reference evidence="2" key="1">
    <citation type="submission" date="2014-11" db="EMBL/GenBank/DDBJ databases">
        <authorList>
            <person name="Amaro Gonzalez C."/>
        </authorList>
    </citation>
    <scope>NUCLEOTIDE SEQUENCE</scope>
</reference>
<evidence type="ECO:0000313" key="2">
    <source>
        <dbReference type="EMBL" id="JAH89757.1"/>
    </source>
</evidence>
<sequence length="84" mass="9310">MYKLFLFVCFLLTGTLTISKLLYEGCVRGVFTIERCGLSHVLSYSAVRETTVTSFLKPSPSMYAYDWLSAGLHVPVCPILIGAL</sequence>
<protein>
    <submittedName>
        <fullName evidence="2">Uncharacterized protein</fullName>
    </submittedName>
</protein>
<feature type="signal peptide" evidence="1">
    <location>
        <begin position="1"/>
        <end position="19"/>
    </location>
</feature>
<feature type="chain" id="PRO_5002434314" evidence="1">
    <location>
        <begin position="20"/>
        <end position="84"/>
    </location>
</feature>
<proteinExistence type="predicted"/>
<dbReference type="AlphaFoldDB" id="A0A0E9WHD7"/>
<organism evidence="2">
    <name type="scientific">Anguilla anguilla</name>
    <name type="common">European freshwater eel</name>
    <name type="synonym">Muraena anguilla</name>
    <dbReference type="NCBI Taxonomy" id="7936"/>
    <lineage>
        <taxon>Eukaryota</taxon>
        <taxon>Metazoa</taxon>
        <taxon>Chordata</taxon>
        <taxon>Craniata</taxon>
        <taxon>Vertebrata</taxon>
        <taxon>Euteleostomi</taxon>
        <taxon>Actinopterygii</taxon>
        <taxon>Neopterygii</taxon>
        <taxon>Teleostei</taxon>
        <taxon>Anguilliformes</taxon>
        <taxon>Anguillidae</taxon>
        <taxon>Anguilla</taxon>
    </lineage>
</organism>
<reference evidence="2" key="2">
    <citation type="journal article" date="2015" name="Fish Shellfish Immunol.">
        <title>Early steps in the European eel (Anguilla anguilla)-Vibrio vulnificus interaction in the gills: Role of the RtxA13 toxin.</title>
        <authorList>
            <person name="Callol A."/>
            <person name="Pajuelo D."/>
            <person name="Ebbesson L."/>
            <person name="Teles M."/>
            <person name="MacKenzie S."/>
            <person name="Amaro C."/>
        </authorList>
    </citation>
    <scope>NUCLEOTIDE SEQUENCE</scope>
</reference>